<protein>
    <recommendedName>
        <fullName evidence="4">Restriction endonuclease domain-containing protein</fullName>
    </recommendedName>
</protein>
<gene>
    <name evidence="2" type="ORF">ABOM_008404</name>
</gene>
<dbReference type="RefSeq" id="XP_022386121.1">
    <property type="nucleotide sequence ID" value="XM_022535533.1"/>
</dbReference>
<dbReference type="AlphaFoldDB" id="A0A1F7ZSI8"/>
<name>A0A1F7ZSI8_9EURO</name>
<dbReference type="GeneID" id="34451794"/>
<sequence>MSSPPRSSSIKRPDPRNAHSPVPSGPLLRSRASKSSPSATPQQLFYSLKKEIVATNGPAYFERDGIAPETGHLVARSLCEDGDVERKSVTISYNPISLVLSIKMPTVAHEAVQEWVISEVKVKTLLTGFFSVGELDSIFILGPRRYDSFPPPWNNIYKEPDVAITFAGVPLPMIAVEVGYTESWPKLLRDRDLWIIGGAPHVNAVLLVKWNLRKNNHVAGYLELHRPGVANPPRLVSIKKLFELFW</sequence>
<feature type="compositionally biased region" description="Low complexity" evidence="1">
    <location>
        <begin position="1"/>
        <end position="10"/>
    </location>
</feature>
<evidence type="ECO:0008006" key="4">
    <source>
        <dbReference type="Google" id="ProtNLM"/>
    </source>
</evidence>
<evidence type="ECO:0000313" key="3">
    <source>
        <dbReference type="Proteomes" id="UP000179179"/>
    </source>
</evidence>
<dbReference type="OrthoDB" id="76567at2759"/>
<evidence type="ECO:0000313" key="2">
    <source>
        <dbReference type="EMBL" id="OGM42404.1"/>
    </source>
</evidence>
<feature type="region of interest" description="Disordered" evidence="1">
    <location>
        <begin position="1"/>
        <end position="40"/>
    </location>
</feature>
<keyword evidence="3" id="KW-1185">Reference proteome</keyword>
<accession>A0A1F7ZSI8</accession>
<dbReference type="EMBL" id="LYCR01000090">
    <property type="protein sequence ID" value="OGM42404.1"/>
    <property type="molecule type" value="Genomic_DNA"/>
</dbReference>
<reference evidence="2 3" key="1">
    <citation type="journal article" date="2016" name="Genome Biol. Evol.">
        <title>Draft genome sequence of an aflatoxigenic Aspergillus species, A. bombycis.</title>
        <authorList>
            <person name="Moore G.G."/>
            <person name="Mack B.M."/>
            <person name="Beltz S.B."/>
            <person name="Gilbert M.K."/>
        </authorList>
    </citation>
    <scope>NUCLEOTIDE SEQUENCE [LARGE SCALE GENOMIC DNA]</scope>
    <source>
        <strain evidence="3">NRRL 26010</strain>
    </source>
</reference>
<evidence type="ECO:0000256" key="1">
    <source>
        <dbReference type="SAM" id="MobiDB-lite"/>
    </source>
</evidence>
<dbReference type="Proteomes" id="UP000179179">
    <property type="component" value="Unassembled WGS sequence"/>
</dbReference>
<organism evidence="2 3">
    <name type="scientific">Aspergillus bombycis</name>
    <dbReference type="NCBI Taxonomy" id="109264"/>
    <lineage>
        <taxon>Eukaryota</taxon>
        <taxon>Fungi</taxon>
        <taxon>Dikarya</taxon>
        <taxon>Ascomycota</taxon>
        <taxon>Pezizomycotina</taxon>
        <taxon>Eurotiomycetes</taxon>
        <taxon>Eurotiomycetidae</taxon>
        <taxon>Eurotiales</taxon>
        <taxon>Aspergillaceae</taxon>
        <taxon>Aspergillus</taxon>
    </lineage>
</organism>
<comment type="caution">
    <text evidence="2">The sequence shown here is derived from an EMBL/GenBank/DDBJ whole genome shotgun (WGS) entry which is preliminary data.</text>
</comment>
<proteinExistence type="predicted"/>